<dbReference type="Proteomes" id="UP000663860">
    <property type="component" value="Unassembled WGS sequence"/>
</dbReference>
<gene>
    <name evidence="2" type="ORF">IZO911_LOCUS28442</name>
    <name evidence="3" type="ORF">KXQ929_LOCUS5876</name>
</gene>
<evidence type="ECO:0000313" key="3">
    <source>
        <dbReference type="EMBL" id="CAF3615605.1"/>
    </source>
</evidence>
<dbReference type="EMBL" id="CAJOBB010000220">
    <property type="protein sequence ID" value="CAF3615605.1"/>
    <property type="molecule type" value="Genomic_DNA"/>
</dbReference>
<sequence length="197" mass="22747">MLFRMNIILLTLIASIFAAKDSSKSARRTYLVKKDLFSLLKFSEFSILVPENHLVYRIKSYYTFGRKLEVIHVPTNQVVCRLQNKPSFIQKAINFTILNSTSNEWIPGKIILTPSGFDSKFIIKWDGYSIVMTTKFGSLTTTFEYEYHSGILAKFKKRISSLVWRTKFDLQVFSNTLPDTIYFIGLAIKEQNTKSKG</sequence>
<dbReference type="EMBL" id="CAJNOE010000404">
    <property type="protein sequence ID" value="CAF1198128.1"/>
    <property type="molecule type" value="Genomic_DNA"/>
</dbReference>
<evidence type="ECO:0000256" key="1">
    <source>
        <dbReference type="SAM" id="SignalP"/>
    </source>
</evidence>
<dbReference type="AlphaFoldDB" id="A0A814W8X1"/>
<name>A0A814W8X1_9BILA</name>
<evidence type="ECO:0000313" key="2">
    <source>
        <dbReference type="EMBL" id="CAF1198128.1"/>
    </source>
</evidence>
<accession>A0A814W8X1</accession>
<keyword evidence="1" id="KW-0732">Signal</keyword>
<proteinExistence type="predicted"/>
<dbReference type="Proteomes" id="UP000663868">
    <property type="component" value="Unassembled WGS sequence"/>
</dbReference>
<reference evidence="2" key="1">
    <citation type="submission" date="2021-02" db="EMBL/GenBank/DDBJ databases">
        <authorList>
            <person name="Nowell W R."/>
        </authorList>
    </citation>
    <scope>NUCLEOTIDE SEQUENCE</scope>
</reference>
<feature type="signal peptide" evidence="1">
    <location>
        <begin position="1"/>
        <end position="18"/>
    </location>
</feature>
<evidence type="ECO:0000313" key="4">
    <source>
        <dbReference type="Proteomes" id="UP000663860"/>
    </source>
</evidence>
<protein>
    <submittedName>
        <fullName evidence="2">Uncharacterized protein</fullName>
    </submittedName>
</protein>
<organism evidence="2 4">
    <name type="scientific">Adineta steineri</name>
    <dbReference type="NCBI Taxonomy" id="433720"/>
    <lineage>
        <taxon>Eukaryota</taxon>
        <taxon>Metazoa</taxon>
        <taxon>Spiralia</taxon>
        <taxon>Gnathifera</taxon>
        <taxon>Rotifera</taxon>
        <taxon>Eurotatoria</taxon>
        <taxon>Bdelloidea</taxon>
        <taxon>Adinetida</taxon>
        <taxon>Adinetidae</taxon>
        <taxon>Adineta</taxon>
    </lineage>
</organism>
<comment type="caution">
    <text evidence="2">The sequence shown here is derived from an EMBL/GenBank/DDBJ whole genome shotgun (WGS) entry which is preliminary data.</text>
</comment>
<feature type="chain" id="PRO_5035604221" evidence="1">
    <location>
        <begin position="19"/>
        <end position="197"/>
    </location>
</feature>